<dbReference type="PANTHER" id="PTHR21716">
    <property type="entry name" value="TRANSMEMBRANE PROTEIN"/>
    <property type="match status" value="1"/>
</dbReference>
<dbReference type="EMBL" id="VSSR01000040">
    <property type="protein sequence ID" value="TYL80850.1"/>
    <property type="molecule type" value="Genomic_DNA"/>
</dbReference>
<gene>
    <name evidence="10" type="ORF">FXB38_23755</name>
</gene>
<organism evidence="10 11">
    <name type="scientific">Bradyrhizobium cytisi</name>
    <dbReference type="NCBI Taxonomy" id="515489"/>
    <lineage>
        <taxon>Bacteria</taxon>
        <taxon>Pseudomonadati</taxon>
        <taxon>Pseudomonadota</taxon>
        <taxon>Alphaproteobacteria</taxon>
        <taxon>Hyphomicrobiales</taxon>
        <taxon>Nitrobacteraceae</taxon>
        <taxon>Bradyrhizobium</taxon>
    </lineage>
</organism>
<feature type="transmembrane region" description="Helical" evidence="9">
    <location>
        <begin position="285"/>
        <end position="305"/>
    </location>
</feature>
<evidence type="ECO:0000256" key="2">
    <source>
        <dbReference type="ARBA" id="ARBA00009773"/>
    </source>
</evidence>
<dbReference type="AlphaFoldDB" id="A0A5S4WFH1"/>
<evidence type="ECO:0000256" key="5">
    <source>
        <dbReference type="ARBA" id="ARBA00022692"/>
    </source>
</evidence>
<comment type="caution">
    <text evidence="10">The sequence shown here is derived from an EMBL/GenBank/DDBJ whole genome shotgun (WGS) entry which is preliminary data.</text>
</comment>
<comment type="similarity">
    <text evidence="2">Belongs to the autoinducer-2 exporter (AI-2E) (TC 2.A.86) family.</text>
</comment>
<evidence type="ECO:0000256" key="9">
    <source>
        <dbReference type="SAM" id="Phobius"/>
    </source>
</evidence>
<feature type="transmembrane region" description="Helical" evidence="9">
    <location>
        <begin position="312"/>
        <end position="330"/>
    </location>
</feature>
<keyword evidence="5 9" id="KW-0812">Transmembrane</keyword>
<keyword evidence="4" id="KW-1003">Cell membrane</keyword>
<comment type="subcellular location">
    <subcellularLocation>
        <location evidence="1">Cell membrane</location>
        <topology evidence="1">Multi-pass membrane protein</topology>
    </subcellularLocation>
</comment>
<reference evidence="10 11" key="1">
    <citation type="submission" date="2019-08" db="EMBL/GenBank/DDBJ databases">
        <title>Bradyrhizobium hipponensis sp. nov., a rhizobium isolated from a Lupinus angustifolius root nodule in Tunisia.</title>
        <authorList>
            <person name="Off K."/>
            <person name="Rejili M."/>
            <person name="Mars M."/>
            <person name="Brachmann A."/>
            <person name="Marin M."/>
        </authorList>
    </citation>
    <scope>NUCLEOTIDE SEQUENCE [LARGE SCALE GENOMIC DNA]</scope>
    <source>
        <strain evidence="10 11">CTAW11</strain>
    </source>
</reference>
<evidence type="ECO:0000313" key="11">
    <source>
        <dbReference type="Proteomes" id="UP000324853"/>
    </source>
</evidence>
<feature type="transmembrane region" description="Helical" evidence="9">
    <location>
        <begin position="251"/>
        <end position="279"/>
    </location>
</feature>
<feature type="transmembrane region" description="Helical" evidence="9">
    <location>
        <begin position="45"/>
        <end position="65"/>
    </location>
</feature>
<keyword evidence="3" id="KW-0813">Transport</keyword>
<protein>
    <submittedName>
        <fullName evidence="10">AI-2E family transporter</fullName>
    </submittedName>
</protein>
<evidence type="ECO:0000256" key="8">
    <source>
        <dbReference type="SAM" id="MobiDB-lite"/>
    </source>
</evidence>
<proteinExistence type="inferred from homology"/>
<feature type="region of interest" description="Disordered" evidence="8">
    <location>
        <begin position="143"/>
        <end position="175"/>
    </location>
</feature>
<feature type="transmembrane region" description="Helical" evidence="9">
    <location>
        <begin position="350"/>
        <end position="375"/>
    </location>
</feature>
<feature type="compositionally biased region" description="Basic residues" evidence="8">
    <location>
        <begin position="663"/>
        <end position="676"/>
    </location>
</feature>
<dbReference type="Proteomes" id="UP000324853">
    <property type="component" value="Unassembled WGS sequence"/>
</dbReference>
<dbReference type="GO" id="GO:0005886">
    <property type="term" value="C:plasma membrane"/>
    <property type="evidence" value="ECO:0007669"/>
    <property type="project" value="UniProtKB-SubCell"/>
</dbReference>
<evidence type="ECO:0000313" key="10">
    <source>
        <dbReference type="EMBL" id="TYL80850.1"/>
    </source>
</evidence>
<sequence length="676" mass="73252">MPGTSRLWTLPGSHIASSLLPAVVASNLFIGLALVALLYFGRELFVPVVVALLLSFVLAPVVRLFRRFYAGRVGSVLAAVALAFLLIFGLSAIMTQQVAQLAENLPRYQLTISDKIHSVQDVALSPGIFNRLKDMLGDLRQEMSKPQGQGRKNAPGPAQTSAGEPEAKPLPVEIQQPPPKPFDVVQTIVGPLLAPLATTGIVIVFVIFMLLFREDLRGRFVRLAGAEDLGRTSEAIDDAGRRLSRYFLTQTCINATFGIVIGISLAVIGIPNPVLWGIFAALMRFIPYIGAFIAAAVPAALAIAVDPGWSMFLWTLALFVIVEPILSQIVEPMLYGHNTGLSPVAVVVAAAFWTWLWGPIGLLLSTPLTVCLVVLGRHVERLEFLDVILGDQPALTPEQNFFQRMLAGDPDEAADQAEKFMKEKSLCAFYDEIAIPGLLLARSDARRGALDLERLQRIKETVEGVIDDLSDHDDCAPPVMSHEGLHDSNTLEIEVIETPDLSPPVVPTGTSRPDWRNGKPVLCIGAQDPLDEATANIIAQLLAKHGIGARVEPSTAASASNIFGLDTANIGMVCVSCLGSGSPVHLRFLLRRLRRKMPHATLLVGLWGSTKDSENEESLDHEPIGADFYAKSLRKAVELCIEAAHRSTAAPEGETKRTEAHRSRAPRSAGRRRGRN</sequence>
<keyword evidence="11" id="KW-1185">Reference proteome</keyword>
<evidence type="ECO:0000256" key="1">
    <source>
        <dbReference type="ARBA" id="ARBA00004651"/>
    </source>
</evidence>
<feature type="region of interest" description="Disordered" evidence="8">
    <location>
        <begin position="646"/>
        <end position="676"/>
    </location>
</feature>
<feature type="compositionally biased region" description="Basic and acidic residues" evidence="8">
    <location>
        <begin position="653"/>
        <end position="662"/>
    </location>
</feature>
<feature type="transmembrane region" description="Helical" evidence="9">
    <location>
        <begin position="77"/>
        <end position="99"/>
    </location>
</feature>
<evidence type="ECO:0000256" key="7">
    <source>
        <dbReference type="ARBA" id="ARBA00023136"/>
    </source>
</evidence>
<feature type="transmembrane region" description="Helical" evidence="9">
    <location>
        <begin position="20"/>
        <end position="39"/>
    </location>
</feature>
<name>A0A5S4WFH1_9BRAD</name>
<keyword evidence="7 9" id="KW-0472">Membrane</keyword>
<dbReference type="OrthoDB" id="9799225at2"/>
<dbReference type="Pfam" id="PF01594">
    <property type="entry name" value="AI-2E_transport"/>
    <property type="match status" value="2"/>
</dbReference>
<evidence type="ECO:0000256" key="6">
    <source>
        <dbReference type="ARBA" id="ARBA00022989"/>
    </source>
</evidence>
<accession>A0A5S4WFH1</accession>
<dbReference type="PANTHER" id="PTHR21716:SF53">
    <property type="entry name" value="PERMEASE PERM-RELATED"/>
    <property type="match status" value="1"/>
</dbReference>
<feature type="transmembrane region" description="Helical" evidence="9">
    <location>
        <begin position="188"/>
        <end position="212"/>
    </location>
</feature>
<evidence type="ECO:0000256" key="3">
    <source>
        <dbReference type="ARBA" id="ARBA00022448"/>
    </source>
</evidence>
<keyword evidence="6 9" id="KW-1133">Transmembrane helix</keyword>
<evidence type="ECO:0000256" key="4">
    <source>
        <dbReference type="ARBA" id="ARBA00022475"/>
    </source>
</evidence>
<dbReference type="InterPro" id="IPR002549">
    <property type="entry name" value="AI-2E-like"/>
</dbReference>